<dbReference type="OrthoDB" id="5954824at2759"/>
<accession>A0A3P7N2J6</accession>
<name>A0A3P7N2J6_CYLGO</name>
<reference evidence="2 3" key="1">
    <citation type="submission" date="2018-11" db="EMBL/GenBank/DDBJ databases">
        <authorList>
            <consortium name="Pathogen Informatics"/>
        </authorList>
    </citation>
    <scope>NUCLEOTIDE SEQUENCE [LARGE SCALE GENOMIC DNA]</scope>
</reference>
<protein>
    <submittedName>
        <fullName evidence="2">Uncharacterized protein</fullName>
    </submittedName>
</protein>
<proteinExistence type="predicted"/>
<sequence length="165" mass="18066">MSHDIYGDDEAMQGSFEPMFRPRTQSNLSVPGSSTRVSPSMEHPFDDFEFPSWVNDATAATAAAANAAANNHSGNGPIPTDILDRTDQFSTALSYRLIDFRPLQMRIDSCRMMNGVKQEPKSVKTESSVGPPPSYLELSSVRNQSQLQNPLLRTQLASVKFPSAG</sequence>
<gene>
    <name evidence="2" type="ORF">CGOC_LOCUS11635</name>
</gene>
<dbReference type="Proteomes" id="UP000271889">
    <property type="component" value="Unassembled WGS sequence"/>
</dbReference>
<organism evidence="2 3">
    <name type="scientific">Cylicostephanus goldi</name>
    <name type="common">Nematode worm</name>
    <dbReference type="NCBI Taxonomy" id="71465"/>
    <lineage>
        <taxon>Eukaryota</taxon>
        <taxon>Metazoa</taxon>
        <taxon>Ecdysozoa</taxon>
        <taxon>Nematoda</taxon>
        <taxon>Chromadorea</taxon>
        <taxon>Rhabditida</taxon>
        <taxon>Rhabditina</taxon>
        <taxon>Rhabditomorpha</taxon>
        <taxon>Strongyloidea</taxon>
        <taxon>Strongylidae</taxon>
        <taxon>Cylicostephanus</taxon>
    </lineage>
</organism>
<dbReference type="EMBL" id="UYRV01117712">
    <property type="protein sequence ID" value="VDN30783.1"/>
    <property type="molecule type" value="Genomic_DNA"/>
</dbReference>
<keyword evidence="3" id="KW-1185">Reference proteome</keyword>
<evidence type="ECO:0000256" key="1">
    <source>
        <dbReference type="SAM" id="MobiDB-lite"/>
    </source>
</evidence>
<dbReference type="AlphaFoldDB" id="A0A3P7N2J6"/>
<evidence type="ECO:0000313" key="3">
    <source>
        <dbReference type="Proteomes" id="UP000271889"/>
    </source>
</evidence>
<evidence type="ECO:0000313" key="2">
    <source>
        <dbReference type="EMBL" id="VDN30783.1"/>
    </source>
</evidence>
<feature type="region of interest" description="Disordered" evidence="1">
    <location>
        <begin position="1"/>
        <end position="40"/>
    </location>
</feature>
<feature type="compositionally biased region" description="Polar residues" evidence="1">
    <location>
        <begin position="23"/>
        <end position="38"/>
    </location>
</feature>